<dbReference type="EMBL" id="CBTJ020000041">
    <property type="protein sequence ID" value="CDI02691.1"/>
    <property type="molecule type" value="Genomic_DNA"/>
</dbReference>
<dbReference type="Pfam" id="PF09867">
    <property type="entry name" value="TagF_N"/>
    <property type="match status" value="1"/>
</dbReference>
<dbReference type="Proteomes" id="UP000035760">
    <property type="component" value="Unassembled WGS sequence"/>
</dbReference>
<comment type="caution">
    <text evidence="1">The sequence shown here is derived from an EMBL/GenBank/DDBJ whole genome shotgun (WGS) entry which is preliminary data.</text>
</comment>
<organism evidence="1 2">
    <name type="scientific">Candidatus Competibacter denitrificans Run_A_D11</name>
    <dbReference type="NCBI Taxonomy" id="1400863"/>
    <lineage>
        <taxon>Bacteria</taxon>
        <taxon>Pseudomonadati</taxon>
        <taxon>Pseudomonadota</taxon>
        <taxon>Gammaproteobacteria</taxon>
        <taxon>Candidatus Competibacteraceae</taxon>
        <taxon>Candidatus Competibacter</taxon>
    </lineage>
</organism>
<gene>
    <name evidence="1" type="ORF">BN873_340067</name>
</gene>
<evidence type="ECO:0000313" key="2">
    <source>
        <dbReference type="Proteomes" id="UP000035760"/>
    </source>
</evidence>
<dbReference type="OrthoDB" id="9801841at2"/>
<reference evidence="1" key="2">
    <citation type="submission" date="2014-03" db="EMBL/GenBank/DDBJ databases">
        <title>Candidatus Competibacter-lineage genomes retrieved from metagenomes reveal functional metabolic diversity.</title>
        <authorList>
            <person name="McIlroy S.J."/>
            <person name="Albertsen M."/>
            <person name="Andresen E.K."/>
            <person name="Saunders A.M."/>
            <person name="Kristiansen R."/>
            <person name="Stokholm-Bjerregaard M."/>
            <person name="Nielsen K.L."/>
            <person name="Nielsen P.H."/>
        </authorList>
    </citation>
    <scope>NUCLEOTIDE SEQUENCE</scope>
    <source>
        <strain evidence="1">Run_A_D11</strain>
    </source>
</reference>
<sequence length="259" mass="28319">MSEPIAQRVAGFFGKLPARGDFIGRHLPKSFLDPWDTWLQAAIAQSRTQLAEMWREYYCTSPIWRFALGPGSCGPMGYTGILMPSVDRVGRYYPLAITIPLEPASPLFALPLTAEPWFLQAEQLALMGLDLDSLDLDDFSRQVAALGTPDTSLETEIGSAVGNIWYYVWPESLGLASIEPTLASDLLNRSLARSSLWWTEGSERIPRCLLVCEGLPPVAGFVALLAGGWQQWGWIEKQLAGITIAPDVGESGTAEESAS</sequence>
<dbReference type="AlphaFoldDB" id="W6M4D3"/>
<accession>W6M4D3</accession>
<dbReference type="InterPro" id="IPR017748">
    <property type="entry name" value="TagF"/>
</dbReference>
<dbReference type="RefSeq" id="WP_048673126.1">
    <property type="nucleotide sequence ID" value="NZ_CBTJ020000041.1"/>
</dbReference>
<dbReference type="InterPro" id="IPR038225">
    <property type="entry name" value="TagF_sf"/>
</dbReference>
<dbReference type="STRING" id="1400863.BN873_340067"/>
<name>W6M4D3_9GAMM</name>
<proteinExistence type="predicted"/>
<protein>
    <submittedName>
        <fullName evidence="1">Type VI secretion system-associated protein</fullName>
    </submittedName>
</protein>
<keyword evidence="2" id="KW-1185">Reference proteome</keyword>
<reference evidence="1" key="1">
    <citation type="submission" date="2013-07" db="EMBL/GenBank/DDBJ databases">
        <authorList>
            <person name="McIlroy S."/>
        </authorList>
    </citation>
    <scope>NUCLEOTIDE SEQUENCE [LARGE SCALE GENOMIC DNA]</scope>
    <source>
        <strain evidence="1">Run_A_D11</strain>
    </source>
</reference>
<dbReference type="NCBIfam" id="TIGR03373">
    <property type="entry name" value="VI_minor_4"/>
    <property type="match status" value="1"/>
</dbReference>
<dbReference type="Gene3D" id="3.40.1730.10">
    <property type="entry name" value="pa0076 domain"/>
    <property type="match status" value="1"/>
</dbReference>
<dbReference type="PIRSF" id="PIRSF029287">
    <property type="entry name" value="UCP029287"/>
    <property type="match status" value="1"/>
</dbReference>
<evidence type="ECO:0000313" key="1">
    <source>
        <dbReference type="EMBL" id="CDI02691.1"/>
    </source>
</evidence>